<dbReference type="EMBL" id="JANBUN010000968">
    <property type="protein sequence ID" value="KAJ2800343.1"/>
    <property type="molecule type" value="Genomic_DNA"/>
</dbReference>
<evidence type="ECO:0000313" key="2">
    <source>
        <dbReference type="Proteomes" id="UP001140087"/>
    </source>
</evidence>
<reference evidence="1" key="1">
    <citation type="submission" date="2022-07" db="EMBL/GenBank/DDBJ databases">
        <title>Phylogenomic reconstructions and comparative analyses of Kickxellomycotina fungi.</title>
        <authorList>
            <person name="Reynolds N.K."/>
            <person name="Stajich J.E."/>
            <person name="Barry K."/>
            <person name="Grigoriev I.V."/>
            <person name="Crous P."/>
            <person name="Smith M.E."/>
        </authorList>
    </citation>
    <scope>NUCLEOTIDE SEQUENCE</scope>
    <source>
        <strain evidence="1">BCRC 34780</strain>
    </source>
</reference>
<proteinExistence type="predicted"/>
<organism evidence="1 2">
    <name type="scientific">Coemansia helicoidea</name>
    <dbReference type="NCBI Taxonomy" id="1286919"/>
    <lineage>
        <taxon>Eukaryota</taxon>
        <taxon>Fungi</taxon>
        <taxon>Fungi incertae sedis</taxon>
        <taxon>Zoopagomycota</taxon>
        <taxon>Kickxellomycotina</taxon>
        <taxon>Kickxellomycetes</taxon>
        <taxon>Kickxellales</taxon>
        <taxon>Kickxellaceae</taxon>
        <taxon>Coemansia</taxon>
    </lineage>
</organism>
<sequence>MNQSFHDFHSYGIPVSDPTGGPMDYTQQYSAELSSHGLLIPQDEAGGSLPSSAVSMATSSAPLMLGGFSDPNT</sequence>
<name>A0ACC1L2U0_9FUNG</name>
<accession>A0ACC1L2U0</accession>
<gene>
    <name evidence="1" type="ORF">H4R21_003218</name>
</gene>
<evidence type="ECO:0000313" key="1">
    <source>
        <dbReference type="EMBL" id="KAJ2800343.1"/>
    </source>
</evidence>
<protein>
    <submittedName>
        <fullName evidence="1">Uncharacterized protein</fullName>
    </submittedName>
</protein>
<dbReference type="Proteomes" id="UP001140087">
    <property type="component" value="Unassembled WGS sequence"/>
</dbReference>
<comment type="caution">
    <text evidence="1">The sequence shown here is derived from an EMBL/GenBank/DDBJ whole genome shotgun (WGS) entry which is preliminary data.</text>
</comment>
<feature type="non-terminal residue" evidence="1">
    <location>
        <position position="73"/>
    </location>
</feature>
<keyword evidence="2" id="KW-1185">Reference proteome</keyword>